<proteinExistence type="inferred from homology"/>
<sequence>MYHNPNIIKRKGHFHDKGGEKTTNRPNLGLVFFPAFDWKISETHPERQERLLYTRDQIVEEGLLDSPLIREYNPQVASWDIIKRVHVGTPDLESWVTDAHRVSAGGAIAAADEVLKGEVDRAFALVRPPGHHAMQMVHGIRGFCTINIEAVMIAHIRRTYGIKKIAVVDTDVHHGDGSQEVFYNDPDTLYISFHQDGRTLYPGTGFMDEFGGPQAIGANVNIPLPPGTGDEGLKKVMKELVLPMLEDFGPELVINSAGQDNHFSDPLANMQVTAKGYAELVDMLQADIAVLEGGYSVQEALPYVNTGIILSMAGLDYSHVVEPAFDAKRYAQKPDVTRYIDDLIAKWKIQWPQRHQMQSDEYESAGELHREQRSIYYDESGIAEERLETIRMYKEPFGGNTEVDNVSFPNDAVRPRLGWHSILSKGRGGPYGRQSIYAMFIPWQADEQCRADAYAEAERVKAEGEVSQYVVVDPFGKGQTVL</sequence>
<gene>
    <name evidence="3" type="ORF">RVY80_00175</name>
</gene>
<dbReference type="SUPFAM" id="SSF52768">
    <property type="entry name" value="Arginase/deacetylase"/>
    <property type="match status" value="1"/>
</dbReference>
<dbReference type="PANTHER" id="PTHR10625">
    <property type="entry name" value="HISTONE DEACETYLASE HDAC1-RELATED"/>
    <property type="match status" value="1"/>
</dbReference>
<protein>
    <submittedName>
        <fullName evidence="3">Histone deacetylase</fullName>
    </submittedName>
</protein>
<dbReference type="InterPro" id="IPR000286">
    <property type="entry name" value="HDACs"/>
</dbReference>
<dbReference type="InterPro" id="IPR023801">
    <property type="entry name" value="His_deacetylse_dom"/>
</dbReference>
<accession>A0ABU3Z5T5</accession>
<comment type="similarity">
    <text evidence="1">Belongs to the histone deacetylase family.</text>
</comment>
<dbReference type="RefSeq" id="WP_317329154.1">
    <property type="nucleotide sequence ID" value="NZ_JAWJZA010000016.1"/>
</dbReference>
<dbReference type="PRINTS" id="PR01270">
    <property type="entry name" value="HDASUPER"/>
</dbReference>
<reference evidence="3 4" key="1">
    <citation type="submission" date="2023-10" db="EMBL/GenBank/DDBJ databases">
        <title>Veillonella sp. nov., isolated from a pig farm feces dump.</title>
        <authorList>
            <person name="Chang Y.-H."/>
        </authorList>
    </citation>
    <scope>NUCLEOTIDE SEQUENCE [LARGE SCALE GENOMIC DNA]</scope>
    <source>
        <strain evidence="3 4">YH-vei2233</strain>
    </source>
</reference>
<dbReference type="InterPro" id="IPR023696">
    <property type="entry name" value="Ureohydrolase_dom_sf"/>
</dbReference>
<name>A0ABU3Z5T5_9FIRM</name>
<dbReference type="Pfam" id="PF00850">
    <property type="entry name" value="Hist_deacetyl"/>
    <property type="match status" value="1"/>
</dbReference>
<dbReference type="CDD" id="cd09992">
    <property type="entry name" value="HDAC_classII"/>
    <property type="match status" value="1"/>
</dbReference>
<dbReference type="PANTHER" id="PTHR10625:SF10">
    <property type="entry name" value="HISTONE DEACETYLASE HDAC1"/>
    <property type="match status" value="1"/>
</dbReference>
<comment type="caution">
    <text evidence="3">The sequence shown here is derived from an EMBL/GenBank/DDBJ whole genome shotgun (WGS) entry which is preliminary data.</text>
</comment>
<dbReference type="Gene3D" id="3.40.800.20">
    <property type="entry name" value="Histone deacetylase domain"/>
    <property type="match status" value="1"/>
</dbReference>
<dbReference type="InterPro" id="IPR037138">
    <property type="entry name" value="His_deacetylse_dom_sf"/>
</dbReference>
<organism evidence="3 4">
    <name type="scientific">Veillonella absiana</name>
    <dbReference type="NCBI Taxonomy" id="3079305"/>
    <lineage>
        <taxon>Bacteria</taxon>
        <taxon>Bacillati</taxon>
        <taxon>Bacillota</taxon>
        <taxon>Negativicutes</taxon>
        <taxon>Veillonellales</taxon>
        <taxon>Veillonellaceae</taxon>
        <taxon>Veillonella</taxon>
    </lineage>
</organism>
<evidence type="ECO:0000313" key="4">
    <source>
        <dbReference type="Proteomes" id="UP001272515"/>
    </source>
</evidence>
<evidence type="ECO:0000259" key="2">
    <source>
        <dbReference type="Pfam" id="PF00850"/>
    </source>
</evidence>
<evidence type="ECO:0000313" key="3">
    <source>
        <dbReference type="EMBL" id="MDV5087275.1"/>
    </source>
</evidence>
<feature type="domain" description="Histone deacetylase" evidence="2">
    <location>
        <begin position="97"/>
        <end position="299"/>
    </location>
</feature>
<evidence type="ECO:0000256" key="1">
    <source>
        <dbReference type="ARBA" id="ARBA00005947"/>
    </source>
</evidence>
<keyword evidence="4" id="KW-1185">Reference proteome</keyword>
<dbReference type="EMBL" id="JAWJZB010000001">
    <property type="protein sequence ID" value="MDV5087275.1"/>
    <property type="molecule type" value="Genomic_DNA"/>
</dbReference>
<dbReference type="Proteomes" id="UP001272515">
    <property type="component" value="Unassembled WGS sequence"/>
</dbReference>